<dbReference type="Pfam" id="PF03922">
    <property type="entry name" value="OmpW"/>
    <property type="match status" value="1"/>
</dbReference>
<dbReference type="EMBL" id="CP044016">
    <property type="protein sequence ID" value="QES89333.1"/>
    <property type="molecule type" value="Genomic_DNA"/>
</dbReference>
<evidence type="ECO:0000313" key="3">
    <source>
        <dbReference type="Proteomes" id="UP000292424"/>
    </source>
</evidence>
<dbReference type="InterPro" id="IPR011250">
    <property type="entry name" value="OMP/PagP_B-barrel"/>
</dbReference>
<name>A0A5P2G7Z7_9BACT</name>
<dbReference type="InterPro" id="IPR005618">
    <property type="entry name" value="OMPW"/>
</dbReference>
<dbReference type="OrthoDB" id="9807574at2"/>
<dbReference type="KEGG" id="arac:E0W69_011895"/>
<evidence type="ECO:0000256" key="1">
    <source>
        <dbReference type="SAM" id="SignalP"/>
    </source>
</evidence>
<organism evidence="2 3">
    <name type="scientific">Rhizosphaericola mali</name>
    <dbReference type="NCBI Taxonomy" id="2545455"/>
    <lineage>
        <taxon>Bacteria</taxon>
        <taxon>Pseudomonadati</taxon>
        <taxon>Bacteroidota</taxon>
        <taxon>Chitinophagia</taxon>
        <taxon>Chitinophagales</taxon>
        <taxon>Chitinophagaceae</taxon>
        <taxon>Rhizosphaericola</taxon>
    </lineage>
</organism>
<sequence length="211" mass="23324">MKKIIFSIAITIFSLHAMAQQKGEWRARLRATYVQPEASATISTIGGSAKISHTIIPELDFTYFFVDRFSANLILGTTRNKVTATGTALGDVNLGKVWLLPPTLTVLYHQPLGHGILPYAGAGLNYTIFYGKRNGEYIDNITYKNRLGFATQIGSDFDISKKWFLNIDAKKIWLKTKNDVTTIPSVAGGATVQSDTKINPWLFSVGIGMKF</sequence>
<keyword evidence="1" id="KW-0732">Signal</keyword>
<feature type="signal peptide" evidence="1">
    <location>
        <begin position="1"/>
        <end position="19"/>
    </location>
</feature>
<proteinExistence type="predicted"/>
<dbReference type="PANTHER" id="PTHR36920">
    <property type="match status" value="1"/>
</dbReference>
<gene>
    <name evidence="2" type="ORF">E0W69_011895</name>
</gene>
<dbReference type="Proteomes" id="UP000292424">
    <property type="component" value="Chromosome"/>
</dbReference>
<dbReference type="GO" id="GO:0055085">
    <property type="term" value="P:transmembrane transport"/>
    <property type="evidence" value="ECO:0007669"/>
    <property type="project" value="TreeGrafter"/>
</dbReference>
<dbReference type="GO" id="GO:0019867">
    <property type="term" value="C:outer membrane"/>
    <property type="evidence" value="ECO:0007669"/>
    <property type="project" value="InterPro"/>
</dbReference>
<dbReference type="PANTHER" id="PTHR36920:SF1">
    <property type="entry name" value="OUTER MEMBRANE PROTEIN W"/>
    <property type="match status" value="1"/>
</dbReference>
<dbReference type="SUPFAM" id="SSF56925">
    <property type="entry name" value="OMPA-like"/>
    <property type="match status" value="1"/>
</dbReference>
<feature type="chain" id="PRO_5024404657" evidence="1">
    <location>
        <begin position="20"/>
        <end position="211"/>
    </location>
</feature>
<keyword evidence="3" id="KW-1185">Reference proteome</keyword>
<protein>
    <submittedName>
        <fullName evidence="2">OmpW family protein</fullName>
    </submittedName>
</protein>
<dbReference type="AlphaFoldDB" id="A0A5P2G7Z7"/>
<dbReference type="RefSeq" id="WP_131330278.1">
    <property type="nucleotide sequence ID" value="NZ_CP044016.1"/>
</dbReference>
<dbReference type="Gene3D" id="2.40.160.20">
    <property type="match status" value="1"/>
</dbReference>
<evidence type="ECO:0000313" key="2">
    <source>
        <dbReference type="EMBL" id="QES89333.1"/>
    </source>
</evidence>
<accession>A0A5P2G7Z7</accession>
<reference evidence="2 3" key="1">
    <citation type="submission" date="2019-09" db="EMBL/GenBank/DDBJ databases">
        <title>Complete genome sequence of Arachidicoccus sp. B3-10 isolated from apple orchard soil.</title>
        <authorList>
            <person name="Kim H.S."/>
            <person name="Han K.-I."/>
            <person name="Suh M.K."/>
            <person name="Lee K.C."/>
            <person name="Eom M.K."/>
            <person name="Kim J.-S."/>
            <person name="Kang S.W."/>
            <person name="Sin Y."/>
            <person name="Lee J.-S."/>
        </authorList>
    </citation>
    <scope>NUCLEOTIDE SEQUENCE [LARGE SCALE GENOMIC DNA]</scope>
    <source>
        <strain evidence="2 3">B3-10</strain>
    </source>
</reference>